<sequence>MELESGVPVPEFLEGFSWENDVSEPPSWPVAGSFTFYKATMLDVDPYPLSELYTVNGAISHTDTNMLHHVVIAHYTTIAGVLTLLDFHQASSQTPGTIDTLLAQSLQNAIAGDCFYFAISPDQMDLTNFNYNLGSLKQCKTFSFPTDLPLNPAMPNNFVPVGCSVARVTTAFTLLIQMCGGQGGGGAGQSSSNTGGMAAVGRGGGGGGGGGHFSNGGVLLVPGDVLQMFVGHGGVGGSTQIFGNTDGTDGQASWIKLKKVFLSGNGVNPALGGGGGFGGTGGGAGGTGADGSFSFFGRGGGGGGAGLINGVLNAPGAGGVAGGSAGGTNPRSGGAGGSAGGGLGGPGGGGGTTPPTNTPGANGSGGGGGGSSLFGPGLGGRGGPGGAGGIGGGLGLPGETPPIGGGGGGSGGLGFPGITALGGNGANGFSGGFFLDMSLA</sequence>
<accession>A0A481Z915</accession>
<evidence type="ECO:0000313" key="2">
    <source>
        <dbReference type="EMBL" id="QBK91985.1"/>
    </source>
</evidence>
<reference evidence="2" key="1">
    <citation type="journal article" date="2019" name="MBio">
        <title>Virus Genomes from Deep Sea Sediments Expand the Ocean Megavirome and Support Independent Origins of Viral Gigantism.</title>
        <authorList>
            <person name="Backstrom D."/>
            <person name="Yutin N."/>
            <person name="Jorgensen S.L."/>
            <person name="Dharamshi J."/>
            <person name="Homa F."/>
            <person name="Zaremba-Niedwiedzka K."/>
            <person name="Spang A."/>
            <person name="Wolf Y.I."/>
            <person name="Koonin E.V."/>
            <person name="Ettema T.J."/>
        </authorList>
    </citation>
    <scope>NUCLEOTIDE SEQUENCE</scope>
</reference>
<proteinExistence type="predicted"/>
<feature type="compositionally biased region" description="Gly residues" evidence="1">
    <location>
        <begin position="333"/>
        <end position="352"/>
    </location>
</feature>
<dbReference type="PRINTS" id="PR01228">
    <property type="entry name" value="EGGSHELL"/>
</dbReference>
<organism evidence="2">
    <name type="scientific">Pithovirus LCPAC304</name>
    <dbReference type="NCBI Taxonomy" id="2506594"/>
    <lineage>
        <taxon>Viruses</taxon>
        <taxon>Pithoviruses</taxon>
    </lineage>
</organism>
<name>A0A481Z915_9VIRU</name>
<feature type="compositionally biased region" description="Gly residues" evidence="1">
    <location>
        <begin position="362"/>
        <end position="396"/>
    </location>
</feature>
<dbReference type="EMBL" id="MK500566">
    <property type="protein sequence ID" value="QBK91985.1"/>
    <property type="molecule type" value="Genomic_DNA"/>
</dbReference>
<feature type="region of interest" description="Disordered" evidence="1">
    <location>
        <begin position="322"/>
        <end position="409"/>
    </location>
</feature>
<protein>
    <submittedName>
        <fullName evidence="2">Uncharacterized protein</fullName>
    </submittedName>
</protein>
<evidence type="ECO:0000256" key="1">
    <source>
        <dbReference type="SAM" id="MobiDB-lite"/>
    </source>
</evidence>
<gene>
    <name evidence="2" type="ORF">LCPAC304_03280</name>
</gene>